<name>U6MLK2_9EIME</name>
<evidence type="ECO:0008006" key="5">
    <source>
        <dbReference type="Google" id="ProtNLM"/>
    </source>
</evidence>
<proteinExistence type="predicted"/>
<dbReference type="RefSeq" id="XP_013433564.1">
    <property type="nucleotide sequence ID" value="XM_013578110.1"/>
</dbReference>
<feature type="region of interest" description="Disordered" evidence="1">
    <location>
        <begin position="135"/>
        <end position="188"/>
    </location>
</feature>
<feature type="region of interest" description="Disordered" evidence="1">
    <location>
        <begin position="385"/>
        <end position="412"/>
    </location>
</feature>
<reference evidence="3" key="1">
    <citation type="submission" date="2013-10" db="EMBL/GenBank/DDBJ databases">
        <title>Genomic analysis of the causative agents of coccidiosis in chickens.</title>
        <authorList>
            <person name="Reid A.J."/>
            <person name="Blake D."/>
            <person name="Billington K."/>
            <person name="Browne H."/>
            <person name="Dunn M."/>
            <person name="Hung S."/>
            <person name="Kawahara F."/>
            <person name="Miranda-Saavedra D."/>
            <person name="Mourier T."/>
            <person name="Nagra H."/>
            <person name="Otto T.D."/>
            <person name="Rawlings N."/>
            <person name="Sanchez A."/>
            <person name="Sanders M."/>
            <person name="Subramaniam C."/>
            <person name="Tay Y."/>
            <person name="Dear P."/>
            <person name="Doerig C."/>
            <person name="Gruber A."/>
            <person name="Parkinson J."/>
            <person name="Shirley M."/>
            <person name="Wan K.L."/>
            <person name="Berriman M."/>
            <person name="Tomley F."/>
            <person name="Pain A."/>
        </authorList>
    </citation>
    <scope>NUCLEOTIDE SEQUENCE [LARGE SCALE GENOMIC DNA]</scope>
    <source>
        <strain evidence="3">Houghton</strain>
    </source>
</reference>
<evidence type="ECO:0000313" key="3">
    <source>
        <dbReference type="EMBL" id="CDJ65097.1"/>
    </source>
</evidence>
<feature type="transmembrane region" description="Helical" evidence="2">
    <location>
        <begin position="51"/>
        <end position="69"/>
    </location>
</feature>
<protein>
    <recommendedName>
        <fullName evidence="5">Transmembrane protein</fullName>
    </recommendedName>
</protein>
<dbReference type="OrthoDB" id="348994at2759"/>
<evidence type="ECO:0000256" key="1">
    <source>
        <dbReference type="SAM" id="MobiDB-lite"/>
    </source>
</evidence>
<keyword evidence="2" id="KW-0812">Transmembrane</keyword>
<sequence>MQASPWIEHNPLVEETLKGGNRRSAAPPGENYSMHGTYFRSALRTKPKSKVIIFAAVASLLSLAVTVYFCLSRLNQGNSMELMRRRLANSDEGEQYRPLGKAQEKCRNLLLSEEQEGRRESAGFYLSLLLSDGPEDRNGVPRNPKRKRSNSFGNERLRQHKRPLLEGQESDEFGAFHGTADPLEGPSMGPGPLIMGGLYPSSLHGIPYPYVYTYPPQTSGNWVSQSPVEMLGSTRPLPWLNPYVEETAEPETWFPDQFGHPAGYESVGGTIRQYEAFHGAEKQSPILAAGKSTGPTAIYGSATEADETRRTTLLLPNYQPRTDNPKDPDFAEPAEGGPGLLSSYNLLSRLSLSSGSTWQSAHGNLQKDHGAQTAIYDAAKSQFFHPGQVPTDNTQPSVLEASVSPTSSEPSPPCTGECFDDLFYARHLFYRLPTADMGGRTLEFDWETALLNPTRLSLVQVLKPIRQQLLKPRLDYSDLRTLLRLAERLVSYGACTRTIGTGRISPAYLAGPLGRRFITMDYLWSIFEVTKVETINRPWWQSLMERLSDVNSVMFPTVSRADSRFQFVLRLRSAMHQYKEGKRPPAREVVELKQELFCRENSPTVFKRHEWDPWRQDNIFAPEEN</sequence>
<feature type="region of interest" description="Disordered" evidence="1">
    <location>
        <begin position="316"/>
        <end position="337"/>
    </location>
</feature>
<evidence type="ECO:0000256" key="2">
    <source>
        <dbReference type="SAM" id="Phobius"/>
    </source>
</evidence>
<keyword evidence="2" id="KW-1133">Transmembrane helix</keyword>
<gene>
    <name evidence="3" type="ORF">ENH_00000780</name>
</gene>
<dbReference type="AlphaFoldDB" id="U6MLK2"/>
<keyword evidence="2" id="KW-0472">Membrane</keyword>
<accession>U6MLK2</accession>
<dbReference type="EMBL" id="HG723048">
    <property type="protein sequence ID" value="CDJ65097.1"/>
    <property type="molecule type" value="Genomic_DNA"/>
</dbReference>
<organism evidence="3 4">
    <name type="scientific">Eimeria necatrix</name>
    <dbReference type="NCBI Taxonomy" id="51315"/>
    <lineage>
        <taxon>Eukaryota</taxon>
        <taxon>Sar</taxon>
        <taxon>Alveolata</taxon>
        <taxon>Apicomplexa</taxon>
        <taxon>Conoidasida</taxon>
        <taxon>Coccidia</taxon>
        <taxon>Eucoccidiorida</taxon>
        <taxon>Eimeriorina</taxon>
        <taxon>Eimeriidae</taxon>
        <taxon>Eimeria</taxon>
    </lineage>
</organism>
<reference evidence="3" key="2">
    <citation type="submission" date="2013-10" db="EMBL/GenBank/DDBJ databases">
        <authorList>
            <person name="Aslett M."/>
        </authorList>
    </citation>
    <scope>NUCLEOTIDE SEQUENCE [LARGE SCALE GENOMIC DNA]</scope>
    <source>
        <strain evidence="3">Houghton</strain>
    </source>
</reference>
<keyword evidence="4" id="KW-1185">Reference proteome</keyword>
<evidence type="ECO:0000313" key="4">
    <source>
        <dbReference type="Proteomes" id="UP000030754"/>
    </source>
</evidence>
<dbReference type="GeneID" id="25470277"/>
<dbReference type="Proteomes" id="UP000030754">
    <property type="component" value="Unassembled WGS sequence"/>
</dbReference>
<dbReference type="VEuPathDB" id="ToxoDB:ENH_00000780"/>